<dbReference type="Gene3D" id="3.20.110.10">
    <property type="entry name" value="Glycoside hydrolase 38, N terminal domain"/>
    <property type="match status" value="1"/>
</dbReference>
<gene>
    <name evidence="4" type="ORF">BK123_03815</name>
</gene>
<dbReference type="GO" id="GO:0009313">
    <property type="term" value="P:oligosaccharide catabolic process"/>
    <property type="evidence" value="ECO:0007669"/>
    <property type="project" value="TreeGrafter"/>
</dbReference>
<comment type="caution">
    <text evidence="4">The sequence shown here is derived from an EMBL/GenBank/DDBJ whole genome shotgun (WGS) entry which is preliminary data.</text>
</comment>
<dbReference type="SMART" id="SM00872">
    <property type="entry name" value="Alpha-mann_mid"/>
    <property type="match status" value="1"/>
</dbReference>
<dbReference type="InterPro" id="IPR000602">
    <property type="entry name" value="Glyco_hydro_38_N"/>
</dbReference>
<evidence type="ECO:0000256" key="2">
    <source>
        <dbReference type="ARBA" id="ARBA00023295"/>
    </source>
</evidence>
<dbReference type="InterPro" id="IPR011330">
    <property type="entry name" value="Glyco_hydro/deAcase_b/a-brl"/>
</dbReference>
<feature type="domain" description="Glycoside hydrolase family 38 central" evidence="3">
    <location>
        <begin position="260"/>
        <end position="335"/>
    </location>
</feature>
<dbReference type="STRING" id="1401.BK123_03815"/>
<evidence type="ECO:0000313" key="5">
    <source>
        <dbReference type="Proteomes" id="UP000187074"/>
    </source>
</evidence>
<dbReference type="SUPFAM" id="SSF88688">
    <property type="entry name" value="Families 57/38 glycoside transferase middle domain"/>
    <property type="match status" value="1"/>
</dbReference>
<dbReference type="CDD" id="cd10789">
    <property type="entry name" value="GH38N_AMII_ER_cytosolic"/>
    <property type="match status" value="1"/>
</dbReference>
<dbReference type="SUPFAM" id="SSF88713">
    <property type="entry name" value="Glycoside hydrolase/deacetylase"/>
    <property type="match status" value="1"/>
</dbReference>
<dbReference type="Gene3D" id="1.20.1270.50">
    <property type="entry name" value="Glycoside hydrolase family 38, central domain"/>
    <property type="match status" value="1"/>
</dbReference>
<evidence type="ECO:0000256" key="1">
    <source>
        <dbReference type="ARBA" id="ARBA00022801"/>
    </source>
</evidence>
<dbReference type="Proteomes" id="UP000187074">
    <property type="component" value="Unassembled WGS sequence"/>
</dbReference>
<keyword evidence="2" id="KW-0326">Glycosidase</keyword>
<evidence type="ECO:0000259" key="3">
    <source>
        <dbReference type="SMART" id="SM00872"/>
    </source>
</evidence>
<accession>A0A1R1B9F0</accession>
<dbReference type="GO" id="GO:0006013">
    <property type="term" value="P:mannose metabolic process"/>
    <property type="evidence" value="ECO:0007669"/>
    <property type="project" value="InterPro"/>
</dbReference>
<sequence>MAHAHIDMNWQWGFDETVNVTLDTFRTMLQIMREYDDFTFSQSQGSLYKIVESYDPEMLEEIKQRVVEGKWEITASTWVEADKNMPSGESQTRQLLYTKKYLSQLFNQPLDSYNIDFEPDTFGHSIHTPEILTKAGVKYYYHCRGRKEGPTLYRWRSPSGAEIIVNWEPQFYNAFIQSDMCLYVPEMVERTNIPYVLKVYGVGDHGGGPTRRDIERIKDVSKWPIYPKVKFSTYREYFEMVEKYKEQLPIEYQEQNFICDGCYSSQSRIKKGNKASENGLYEAELFSTWAALIQGAHYPKQRFEKAWRAVLFNQFHDILTGSGVDATRDYALGLYQEVAATVNANKKIALQKLAQQIHTSDLVVSEGDDEQCLAYGAGAGSAQYENGTGKTRIYHVFNPTMQARQEVIELMIWEWQYDHERMLFTNEKGEVVTHQVLEKDFNHYWGHHYLKLALEVDVLHAAMQHTF</sequence>
<dbReference type="GO" id="GO:0004559">
    <property type="term" value="F:alpha-mannosidase activity"/>
    <property type="evidence" value="ECO:0007669"/>
    <property type="project" value="InterPro"/>
</dbReference>
<evidence type="ECO:0000313" key="4">
    <source>
        <dbReference type="EMBL" id="OME96720.1"/>
    </source>
</evidence>
<dbReference type="RefSeq" id="WP_076321063.1">
    <property type="nucleotide sequence ID" value="NZ_MRTF01000001.1"/>
</dbReference>
<dbReference type="Pfam" id="PF01074">
    <property type="entry name" value="Glyco_hydro_38N"/>
    <property type="match status" value="1"/>
</dbReference>
<dbReference type="Pfam" id="PF09261">
    <property type="entry name" value="Alpha-mann_mid"/>
    <property type="match status" value="1"/>
</dbReference>
<dbReference type="EMBL" id="MRTF01000001">
    <property type="protein sequence ID" value="OME96720.1"/>
    <property type="molecule type" value="Genomic_DNA"/>
</dbReference>
<keyword evidence="1" id="KW-0378">Hydrolase</keyword>
<dbReference type="PANTHER" id="PTHR46017">
    <property type="entry name" value="ALPHA-MANNOSIDASE 2C1"/>
    <property type="match status" value="1"/>
</dbReference>
<dbReference type="InterPro" id="IPR037094">
    <property type="entry name" value="Glyco_hydro_38_cen_sf"/>
</dbReference>
<dbReference type="InterPro" id="IPR028995">
    <property type="entry name" value="Glyco_hydro_57/38_cen_sf"/>
</dbReference>
<dbReference type="AlphaFoldDB" id="A0A1R1B9F0"/>
<organism evidence="4 5">
    <name type="scientific">Paenibacillus lautus</name>
    <name type="common">Bacillus lautus</name>
    <dbReference type="NCBI Taxonomy" id="1401"/>
    <lineage>
        <taxon>Bacteria</taxon>
        <taxon>Bacillati</taxon>
        <taxon>Bacillota</taxon>
        <taxon>Bacilli</taxon>
        <taxon>Bacillales</taxon>
        <taxon>Paenibacillaceae</taxon>
        <taxon>Paenibacillus</taxon>
    </lineage>
</organism>
<protein>
    <recommendedName>
        <fullName evidence="3">Glycoside hydrolase family 38 central domain-containing protein</fullName>
    </recommendedName>
</protein>
<dbReference type="InterPro" id="IPR027291">
    <property type="entry name" value="Glyco_hydro_38_N_sf"/>
</dbReference>
<dbReference type="PANTHER" id="PTHR46017:SF1">
    <property type="entry name" value="ALPHA-MANNOSIDASE 2C1"/>
    <property type="match status" value="1"/>
</dbReference>
<dbReference type="FunFam" id="1.20.1270.50:FF:000004">
    <property type="entry name" value="alpha-mannosidase 2C1 isoform X1"/>
    <property type="match status" value="1"/>
</dbReference>
<reference evidence="4 5" key="1">
    <citation type="submission" date="2016-11" db="EMBL/GenBank/DDBJ databases">
        <title>Paenibacillus species isolates.</title>
        <authorList>
            <person name="Beno S.M."/>
        </authorList>
    </citation>
    <scope>NUCLEOTIDE SEQUENCE [LARGE SCALE GENOMIC DNA]</scope>
    <source>
        <strain evidence="4 5">FSL F4-0100</strain>
    </source>
</reference>
<dbReference type="OrthoDB" id="9772207at2"/>
<dbReference type="InterPro" id="IPR015341">
    <property type="entry name" value="Glyco_hydro_38_cen"/>
</dbReference>
<proteinExistence type="predicted"/>
<name>A0A1R1B9F0_PAELA</name>